<protein>
    <submittedName>
        <fullName evidence="1">Uncharacterized protein</fullName>
    </submittedName>
</protein>
<dbReference type="RefSeq" id="WP_216438830.1">
    <property type="nucleotide sequence ID" value="NZ_JAHLQF010000002.1"/>
</dbReference>
<evidence type="ECO:0000313" key="2">
    <source>
        <dbReference type="Proteomes" id="UP000726170"/>
    </source>
</evidence>
<proteinExistence type="predicted"/>
<dbReference type="Proteomes" id="UP000726170">
    <property type="component" value="Unassembled WGS sequence"/>
</dbReference>
<organism evidence="1 2">
    <name type="scientific">Clostridium mobile</name>
    <dbReference type="NCBI Taxonomy" id="2841512"/>
    <lineage>
        <taxon>Bacteria</taxon>
        <taxon>Bacillati</taxon>
        <taxon>Bacillota</taxon>
        <taxon>Clostridia</taxon>
        <taxon>Eubacteriales</taxon>
        <taxon>Clostridiaceae</taxon>
        <taxon>Clostridium</taxon>
    </lineage>
</organism>
<name>A0ABS6EGL4_9CLOT</name>
<keyword evidence="2" id="KW-1185">Reference proteome</keyword>
<comment type="caution">
    <text evidence="1">The sequence shown here is derived from an EMBL/GenBank/DDBJ whole genome shotgun (WGS) entry which is preliminary data.</text>
</comment>
<dbReference type="EMBL" id="JAHLQF010000002">
    <property type="protein sequence ID" value="MBU5484350.1"/>
    <property type="molecule type" value="Genomic_DNA"/>
</dbReference>
<reference evidence="1 2" key="1">
    <citation type="submission" date="2021-06" db="EMBL/GenBank/DDBJ databases">
        <authorList>
            <person name="Sun Q."/>
            <person name="Li D."/>
        </authorList>
    </citation>
    <scope>NUCLEOTIDE SEQUENCE [LARGE SCALE GENOMIC DNA]</scope>
    <source>
        <strain evidence="1 2">MSJ-11</strain>
    </source>
</reference>
<gene>
    <name evidence="1" type="ORF">KQI86_08415</name>
</gene>
<evidence type="ECO:0000313" key="1">
    <source>
        <dbReference type="EMBL" id="MBU5484350.1"/>
    </source>
</evidence>
<sequence>MEKIEQLGGMKSDFDINEFYLIFKQIKALNNVQDVWITITDIDEEWLYSDTALIAVSKDTSEEDVNKWFGKGFPSEIREVNLEKEKSIHIPYLKDDYKLLSLWWD</sequence>
<accession>A0ABS6EGL4</accession>